<protein>
    <submittedName>
        <fullName evidence="2">Zinc-binding alcohol dehydrogenase family protein</fullName>
    </submittedName>
</protein>
<organism evidence="2 3">
    <name type="scientific">Azospirillum endophyticum</name>
    <dbReference type="NCBI Taxonomy" id="2800326"/>
    <lineage>
        <taxon>Bacteria</taxon>
        <taxon>Pseudomonadati</taxon>
        <taxon>Pseudomonadota</taxon>
        <taxon>Alphaproteobacteria</taxon>
        <taxon>Rhodospirillales</taxon>
        <taxon>Azospirillaceae</taxon>
        <taxon>Azospirillum</taxon>
    </lineage>
</organism>
<dbReference type="SUPFAM" id="SSF50129">
    <property type="entry name" value="GroES-like"/>
    <property type="match status" value="1"/>
</dbReference>
<dbReference type="Pfam" id="PF00107">
    <property type="entry name" value="ADH_zinc_N"/>
    <property type="match status" value="1"/>
</dbReference>
<proteinExistence type="predicted"/>
<keyword evidence="3" id="KW-1185">Reference proteome</keyword>
<feature type="domain" description="Enoyl reductase (ER)" evidence="1">
    <location>
        <begin position="10"/>
        <end position="356"/>
    </location>
</feature>
<evidence type="ECO:0000313" key="3">
    <source>
        <dbReference type="Proteomes" id="UP000652760"/>
    </source>
</evidence>
<dbReference type="PANTHER" id="PTHR43677:SF4">
    <property type="entry name" value="QUINONE OXIDOREDUCTASE-LIKE PROTEIN 2"/>
    <property type="match status" value="1"/>
</dbReference>
<dbReference type="InterPro" id="IPR036291">
    <property type="entry name" value="NAD(P)-bd_dom_sf"/>
</dbReference>
<gene>
    <name evidence="2" type="ORF">JHL17_17240</name>
</gene>
<comment type="caution">
    <text evidence="2">The sequence shown here is derived from an EMBL/GenBank/DDBJ whole genome shotgun (WGS) entry which is preliminary data.</text>
</comment>
<dbReference type="Proteomes" id="UP000652760">
    <property type="component" value="Unassembled WGS sequence"/>
</dbReference>
<sequence length="361" mass="38336">MKAAILREFGSPLTIGEIADPTLGTGEVIVDVVAAPVLSYADEVFSGARNYLLPTPVVPGCGAIGQVREAGPDATRLKIGDWVFCDPTVRSRDNALMPDITLQGWSARGDGGKKLQRYFRDGSFAERIRVPTENAIPVGDLDPAEAGRWCAINTLMIAYGGLLAMDFKPGETLLVSGATGNFGSATVAIALAMGARSVIAPGRNEKILDDLRRRFGERLVPVRLSGEADRDGEAMRRAAPAPIDAVLDFLPPSVPASVARLAIMTVRPYGRAVLMGGVGMLGGEDLALPYPWIMRNNISILGQWMYRPDAAAGMVGLIRGGLLDLDHYAVTEFPLEHANEAVAHAAANAGPFKLTVLRPAP</sequence>
<dbReference type="InterPro" id="IPR011032">
    <property type="entry name" value="GroES-like_sf"/>
</dbReference>
<evidence type="ECO:0000313" key="2">
    <source>
        <dbReference type="EMBL" id="MBK1839158.1"/>
    </source>
</evidence>
<name>A0ABS1F705_9PROT</name>
<dbReference type="InterPro" id="IPR013154">
    <property type="entry name" value="ADH-like_N"/>
</dbReference>
<evidence type="ECO:0000259" key="1">
    <source>
        <dbReference type="SMART" id="SM00829"/>
    </source>
</evidence>
<dbReference type="EMBL" id="JAENHM010000051">
    <property type="protein sequence ID" value="MBK1839158.1"/>
    <property type="molecule type" value="Genomic_DNA"/>
</dbReference>
<dbReference type="SMART" id="SM00829">
    <property type="entry name" value="PKS_ER"/>
    <property type="match status" value="1"/>
</dbReference>
<dbReference type="InterPro" id="IPR051397">
    <property type="entry name" value="Zn-ADH-like_protein"/>
</dbReference>
<dbReference type="Gene3D" id="3.90.180.10">
    <property type="entry name" value="Medium-chain alcohol dehydrogenases, catalytic domain"/>
    <property type="match status" value="1"/>
</dbReference>
<reference evidence="3" key="1">
    <citation type="submission" date="2021-01" db="EMBL/GenBank/DDBJ databases">
        <title>Genome public.</title>
        <authorList>
            <person name="Liu C."/>
            <person name="Sun Q."/>
        </authorList>
    </citation>
    <scope>NUCLEOTIDE SEQUENCE [LARGE SCALE GENOMIC DNA]</scope>
    <source>
        <strain evidence="3">YIM B02556</strain>
    </source>
</reference>
<dbReference type="RefSeq" id="WP_200194852.1">
    <property type="nucleotide sequence ID" value="NZ_JAENHM010000051.1"/>
</dbReference>
<dbReference type="PANTHER" id="PTHR43677">
    <property type="entry name" value="SHORT-CHAIN DEHYDROGENASE/REDUCTASE"/>
    <property type="match status" value="1"/>
</dbReference>
<dbReference type="SUPFAM" id="SSF51735">
    <property type="entry name" value="NAD(P)-binding Rossmann-fold domains"/>
    <property type="match status" value="1"/>
</dbReference>
<accession>A0ABS1F705</accession>
<dbReference type="InterPro" id="IPR013149">
    <property type="entry name" value="ADH-like_C"/>
</dbReference>
<dbReference type="Pfam" id="PF08240">
    <property type="entry name" value="ADH_N"/>
    <property type="match status" value="1"/>
</dbReference>
<dbReference type="InterPro" id="IPR020843">
    <property type="entry name" value="ER"/>
</dbReference>